<dbReference type="AlphaFoldDB" id="A0A2Z4G8F8"/>
<dbReference type="InterPro" id="IPR039650">
    <property type="entry name" value="HdrA-like"/>
</dbReference>
<dbReference type="Proteomes" id="UP000249873">
    <property type="component" value="Chromosome"/>
</dbReference>
<protein>
    <submittedName>
        <fullName evidence="6">Xanthan lyase</fullName>
    </submittedName>
</protein>
<organism evidence="6 7">
    <name type="scientific">Arcticibacterium luteifluviistationis</name>
    <dbReference type="NCBI Taxonomy" id="1784714"/>
    <lineage>
        <taxon>Bacteria</taxon>
        <taxon>Pseudomonadati</taxon>
        <taxon>Bacteroidota</taxon>
        <taxon>Cytophagia</taxon>
        <taxon>Cytophagales</taxon>
        <taxon>Leadbetterellaceae</taxon>
        <taxon>Arcticibacterium</taxon>
    </lineage>
</organism>
<keyword evidence="3" id="KW-0560">Oxidoreductase</keyword>
<dbReference type="GO" id="GO:0051539">
    <property type="term" value="F:4 iron, 4 sulfur cluster binding"/>
    <property type="evidence" value="ECO:0007669"/>
    <property type="project" value="UniProtKB-KW"/>
</dbReference>
<dbReference type="Pfam" id="PF12831">
    <property type="entry name" value="FAD_oxidored"/>
    <property type="match status" value="1"/>
</dbReference>
<evidence type="ECO:0000256" key="5">
    <source>
        <dbReference type="ARBA" id="ARBA00023014"/>
    </source>
</evidence>
<dbReference type="GO" id="GO:0046872">
    <property type="term" value="F:metal ion binding"/>
    <property type="evidence" value="ECO:0007669"/>
    <property type="project" value="UniProtKB-KW"/>
</dbReference>
<dbReference type="KEGG" id="als:DJ013_04035"/>
<dbReference type="SUPFAM" id="SSF51905">
    <property type="entry name" value="FAD/NAD(P)-binding domain"/>
    <property type="match status" value="1"/>
</dbReference>
<evidence type="ECO:0000256" key="4">
    <source>
        <dbReference type="ARBA" id="ARBA00023004"/>
    </source>
</evidence>
<dbReference type="RefSeq" id="WP_111370487.1">
    <property type="nucleotide sequence ID" value="NZ_CP029480.1"/>
</dbReference>
<evidence type="ECO:0000313" key="7">
    <source>
        <dbReference type="Proteomes" id="UP000249873"/>
    </source>
</evidence>
<dbReference type="GO" id="GO:0016491">
    <property type="term" value="F:oxidoreductase activity"/>
    <property type="evidence" value="ECO:0007669"/>
    <property type="project" value="UniProtKB-KW"/>
</dbReference>
<keyword evidence="7" id="KW-1185">Reference proteome</keyword>
<dbReference type="PANTHER" id="PTHR43498:SF1">
    <property type="entry name" value="COB--COM HETERODISULFIDE REDUCTASE IRON-SULFUR SUBUNIT A"/>
    <property type="match status" value="1"/>
</dbReference>
<evidence type="ECO:0000313" key="6">
    <source>
        <dbReference type="EMBL" id="AWV97385.1"/>
    </source>
</evidence>
<keyword evidence="4" id="KW-0408">Iron</keyword>
<reference evidence="6 7" key="1">
    <citation type="submission" date="2018-05" db="EMBL/GenBank/DDBJ databases">
        <title>Complete genome sequence of Arcticibacterium luteifluviistationis SM1504T, a cytophagaceae bacterium isolated from Arctic surface seawater.</title>
        <authorList>
            <person name="Li Y."/>
            <person name="Qin Q.-L."/>
        </authorList>
    </citation>
    <scope>NUCLEOTIDE SEQUENCE [LARGE SCALE GENOMIC DNA]</scope>
    <source>
        <strain evidence="6 7">SM1504</strain>
    </source>
</reference>
<name>A0A2Z4G8F8_9BACT</name>
<dbReference type="PANTHER" id="PTHR43498">
    <property type="entry name" value="FERREDOXIN:COB-COM HETERODISULFIDE REDUCTASE SUBUNIT A"/>
    <property type="match status" value="1"/>
</dbReference>
<accession>A0A2Z4G8F8</accession>
<keyword evidence="1" id="KW-0004">4Fe-4S</keyword>
<sequence>MKTNFKTLFLLTTVFLMLACQGEQRNSLKADVIIYGGTSAALSAAVQVVKMGKTAIIVSPDKHLGGMTSSGLGFTDTGNKQIIGGLARDFYQRIYDYYQKPETWKHQNKEDYGNVGQGTPAIDGANKTMWIFEPSVAEKVFEDYIKDYDLKVYRDQWLDSVSMEDGKIKSITTLDGQTYEGKMFIDVTYEGDLMAAAGVSYTVGREANSQYNETWNGIQVGVLHHGHHFGDRKISPYKIANDPTSGLLPRISADNPGIRGEADNKLQAYCFRMCLTQDENNRVPFTKPAGYDSTQYELILRVFDSGWRETFNKYDPIPNYKTDVNNHGPFSTDNIGMNYDYPEASYERRQEIIKEHETYQKGLLYFIANDPRVPQDVQSEMAKWGYAKDEFADNGNWPYQIYVREARRMIGDYVMTENEIQGKKAVERSIGMGSYTMDSHNIQRYVTEDGYVQNEGDIGVHPEKPYRIDLGSILPKNGECSNLLVPVAVSSSHIAFGSIRMEPVFMILGQSAAALAALALENEVDLREIPYKELKAELEKEGQILEYEGEH</sequence>
<evidence type="ECO:0000256" key="1">
    <source>
        <dbReference type="ARBA" id="ARBA00022485"/>
    </source>
</evidence>
<keyword evidence="6" id="KW-0456">Lyase</keyword>
<proteinExistence type="predicted"/>
<evidence type="ECO:0000256" key="3">
    <source>
        <dbReference type="ARBA" id="ARBA00023002"/>
    </source>
</evidence>
<dbReference type="PROSITE" id="PS51257">
    <property type="entry name" value="PROKAR_LIPOPROTEIN"/>
    <property type="match status" value="1"/>
</dbReference>
<dbReference type="InterPro" id="IPR036188">
    <property type="entry name" value="FAD/NAD-bd_sf"/>
</dbReference>
<keyword evidence="2" id="KW-0479">Metal-binding</keyword>
<evidence type="ECO:0000256" key="2">
    <source>
        <dbReference type="ARBA" id="ARBA00022723"/>
    </source>
</evidence>
<keyword evidence="5" id="KW-0411">Iron-sulfur</keyword>
<dbReference type="GO" id="GO:0016829">
    <property type="term" value="F:lyase activity"/>
    <property type="evidence" value="ECO:0007669"/>
    <property type="project" value="UniProtKB-KW"/>
</dbReference>
<dbReference type="OrthoDB" id="668499at2"/>
<dbReference type="EMBL" id="CP029480">
    <property type="protein sequence ID" value="AWV97385.1"/>
    <property type="molecule type" value="Genomic_DNA"/>
</dbReference>
<gene>
    <name evidence="6" type="ORF">DJ013_04035</name>
</gene>